<evidence type="ECO:0000313" key="6">
    <source>
        <dbReference type="Proteomes" id="UP001413721"/>
    </source>
</evidence>
<sequence>MTIPAGDRRDPVGVINILAMASDRGMDTARLAAAAAVDPSGLDAPGAHVLAWQELAMIEALVAALPGLDPAAAGLEAGLRYRVSAFGLFGWAMLTRPTLGDALSLWGRLPTLGLSFSAITVGMTPAALDFTLNDRPLQALAPPVHRFLVARGLVSTAVLVTDLLGEAVRPAMAQTALALPRDPELRDRFGAVLGPALVFGDRAAAHAPHRLRYPATLTPRALPLAHPAATRAAERAFLAEAAHRGAAGPVAALRVLLRDMSDGLPPADLGTAARRLALSERSLRRRLAEAGTGFRQERDAALAERARRLLMLDGLTVDATAARLGYADAAAFSRAFRRWTGDAPGRFARAQPRLSTTTASSTT</sequence>
<reference evidence="5 6" key="1">
    <citation type="submission" date="2024-03" db="EMBL/GenBank/DDBJ databases">
        <title>High-quality draft genome sequencing of Tistrella sp. BH-R2-4.</title>
        <authorList>
            <person name="Dong C."/>
        </authorList>
    </citation>
    <scope>NUCLEOTIDE SEQUENCE [LARGE SCALE GENOMIC DNA]</scope>
    <source>
        <strain evidence="5 6">BH-R2-4</strain>
    </source>
</reference>
<dbReference type="Proteomes" id="UP001413721">
    <property type="component" value="Unassembled WGS sequence"/>
</dbReference>
<keyword evidence="6" id="KW-1185">Reference proteome</keyword>
<keyword evidence="2" id="KW-0238">DNA-binding</keyword>
<keyword evidence="1" id="KW-0805">Transcription regulation</keyword>
<organism evidence="5 6">
    <name type="scientific">Tistrella arctica</name>
    <dbReference type="NCBI Taxonomy" id="3133430"/>
    <lineage>
        <taxon>Bacteria</taxon>
        <taxon>Pseudomonadati</taxon>
        <taxon>Pseudomonadota</taxon>
        <taxon>Alphaproteobacteria</taxon>
        <taxon>Geminicoccales</taxon>
        <taxon>Geminicoccaceae</taxon>
        <taxon>Tistrella</taxon>
    </lineage>
</organism>
<evidence type="ECO:0000256" key="2">
    <source>
        <dbReference type="ARBA" id="ARBA00023125"/>
    </source>
</evidence>
<dbReference type="EMBL" id="JBBKTW010000003">
    <property type="protein sequence ID" value="MEN2988758.1"/>
    <property type="molecule type" value="Genomic_DNA"/>
</dbReference>
<dbReference type="Gene3D" id="1.10.10.60">
    <property type="entry name" value="Homeodomain-like"/>
    <property type="match status" value="1"/>
</dbReference>
<dbReference type="InterPro" id="IPR009057">
    <property type="entry name" value="Homeodomain-like_sf"/>
</dbReference>
<name>A0ABU9YIZ8_9PROT</name>
<proteinExistence type="predicted"/>
<dbReference type="RefSeq" id="WP_345934370.1">
    <property type="nucleotide sequence ID" value="NZ_JBBKTV010000007.1"/>
</dbReference>
<dbReference type="Pfam" id="PF12833">
    <property type="entry name" value="HTH_18"/>
    <property type="match status" value="1"/>
</dbReference>
<dbReference type="PANTHER" id="PTHR47894:SF1">
    <property type="entry name" value="HTH-TYPE TRANSCRIPTIONAL REGULATOR VQSM"/>
    <property type="match status" value="1"/>
</dbReference>
<dbReference type="PANTHER" id="PTHR47894">
    <property type="entry name" value="HTH-TYPE TRANSCRIPTIONAL REGULATOR GADX"/>
    <property type="match status" value="1"/>
</dbReference>
<evidence type="ECO:0000256" key="3">
    <source>
        <dbReference type="ARBA" id="ARBA00023163"/>
    </source>
</evidence>
<evidence type="ECO:0000313" key="5">
    <source>
        <dbReference type="EMBL" id="MEN2988758.1"/>
    </source>
</evidence>
<protein>
    <submittedName>
        <fullName evidence="5">AraC family transcriptional regulator ligand-binding domain-containing protein</fullName>
    </submittedName>
</protein>
<evidence type="ECO:0000259" key="4">
    <source>
        <dbReference type="PROSITE" id="PS01124"/>
    </source>
</evidence>
<keyword evidence="3" id="KW-0804">Transcription</keyword>
<dbReference type="InterPro" id="IPR032687">
    <property type="entry name" value="AraC-type_N"/>
</dbReference>
<dbReference type="PROSITE" id="PS01124">
    <property type="entry name" value="HTH_ARAC_FAMILY_2"/>
    <property type="match status" value="1"/>
</dbReference>
<dbReference type="SUPFAM" id="SSF46689">
    <property type="entry name" value="Homeodomain-like"/>
    <property type="match status" value="1"/>
</dbReference>
<accession>A0ABU9YIZ8</accession>
<evidence type="ECO:0000256" key="1">
    <source>
        <dbReference type="ARBA" id="ARBA00023015"/>
    </source>
</evidence>
<gene>
    <name evidence="5" type="ORF">WG926_10630</name>
</gene>
<dbReference type="SMART" id="SM00342">
    <property type="entry name" value="HTH_ARAC"/>
    <property type="match status" value="1"/>
</dbReference>
<feature type="domain" description="HTH araC/xylS-type" evidence="4">
    <location>
        <begin position="250"/>
        <end position="350"/>
    </location>
</feature>
<comment type="caution">
    <text evidence="5">The sequence shown here is derived from an EMBL/GenBank/DDBJ whole genome shotgun (WGS) entry which is preliminary data.</text>
</comment>
<dbReference type="InterPro" id="IPR018060">
    <property type="entry name" value="HTH_AraC"/>
</dbReference>
<dbReference type="Pfam" id="PF12625">
    <property type="entry name" value="Arabinose_bd"/>
    <property type="match status" value="1"/>
</dbReference>